<evidence type="ECO:0000313" key="2">
    <source>
        <dbReference type="Proteomes" id="UP000657075"/>
    </source>
</evidence>
<dbReference type="AlphaFoldDB" id="A0A830E4F2"/>
<reference evidence="1" key="2">
    <citation type="submission" date="2020-09" db="EMBL/GenBank/DDBJ databases">
        <authorList>
            <person name="Sun Q."/>
            <person name="Ohkuma M."/>
        </authorList>
    </citation>
    <scope>NUCLEOTIDE SEQUENCE</scope>
    <source>
        <strain evidence="1">JCM 11219</strain>
    </source>
</reference>
<gene>
    <name evidence="1" type="ORF">GCM10007112_18420</name>
</gene>
<name>A0A830E4F2_9CREN</name>
<organism evidence="1 2">
    <name type="scientific">Vulcanisaeta souniana JCM 11219</name>
    <dbReference type="NCBI Taxonomy" id="1293586"/>
    <lineage>
        <taxon>Archaea</taxon>
        <taxon>Thermoproteota</taxon>
        <taxon>Thermoprotei</taxon>
        <taxon>Thermoproteales</taxon>
        <taxon>Thermoproteaceae</taxon>
        <taxon>Vulcanisaeta</taxon>
    </lineage>
</organism>
<evidence type="ECO:0000313" key="1">
    <source>
        <dbReference type="EMBL" id="GGI82019.1"/>
    </source>
</evidence>
<dbReference type="EMBL" id="BMNM01000008">
    <property type="protein sequence ID" value="GGI82019.1"/>
    <property type="molecule type" value="Genomic_DNA"/>
</dbReference>
<protein>
    <submittedName>
        <fullName evidence="1">Uncharacterized protein</fullName>
    </submittedName>
</protein>
<accession>A0A830E4F2</accession>
<reference evidence="1" key="1">
    <citation type="journal article" date="2014" name="Int. J. Syst. Evol. Microbiol.">
        <title>Complete genome sequence of Corynebacterium casei LMG S-19264T (=DSM 44701T), isolated from a smear-ripened cheese.</title>
        <authorList>
            <consortium name="US DOE Joint Genome Institute (JGI-PGF)"/>
            <person name="Walter F."/>
            <person name="Albersmeier A."/>
            <person name="Kalinowski J."/>
            <person name="Ruckert C."/>
        </authorList>
    </citation>
    <scope>NUCLEOTIDE SEQUENCE</scope>
    <source>
        <strain evidence="1">JCM 11219</strain>
    </source>
</reference>
<dbReference type="Proteomes" id="UP000657075">
    <property type="component" value="Unassembled WGS sequence"/>
</dbReference>
<comment type="caution">
    <text evidence="1">The sequence shown here is derived from an EMBL/GenBank/DDBJ whole genome shotgun (WGS) entry which is preliminary data.</text>
</comment>
<sequence length="58" mass="6444">MGNEIVVFGGRRITVGYDTNAPVIGGPAYTPIVKLIGLFDRFVMFKINSKLLPVWVYV</sequence>
<proteinExistence type="predicted"/>